<evidence type="ECO:0000259" key="4">
    <source>
        <dbReference type="PROSITE" id="PS50931"/>
    </source>
</evidence>
<feature type="domain" description="HTH lysR-type" evidence="4">
    <location>
        <begin position="163"/>
        <end position="196"/>
    </location>
</feature>
<dbReference type="Gene3D" id="1.10.10.2830">
    <property type="match status" value="1"/>
</dbReference>
<feature type="compositionally biased region" description="Basic and acidic residues" evidence="3">
    <location>
        <begin position="225"/>
        <end position="245"/>
    </location>
</feature>
<protein>
    <submittedName>
        <fullName evidence="5">ParB/RepB/Spo0J family partition protein</fullName>
    </submittedName>
</protein>
<evidence type="ECO:0000256" key="3">
    <source>
        <dbReference type="SAM" id="MobiDB-lite"/>
    </source>
</evidence>
<reference evidence="6" key="1">
    <citation type="journal article" date="2019" name="Int. J. Syst. Evol. Microbiol.">
        <title>The Global Catalogue of Microorganisms (GCM) 10K type strain sequencing project: providing services to taxonomists for standard genome sequencing and annotation.</title>
        <authorList>
            <consortium name="The Broad Institute Genomics Platform"/>
            <consortium name="The Broad Institute Genome Sequencing Center for Infectious Disease"/>
            <person name="Wu L."/>
            <person name="Ma J."/>
        </authorList>
    </citation>
    <scope>NUCLEOTIDE SEQUENCE [LARGE SCALE GENOMIC DNA]</scope>
    <source>
        <strain evidence="6">CECT 8064</strain>
    </source>
</reference>
<evidence type="ECO:0000256" key="1">
    <source>
        <dbReference type="ARBA" id="ARBA00006295"/>
    </source>
</evidence>
<dbReference type="RefSeq" id="WP_411951688.1">
    <property type="nucleotide sequence ID" value="NZ_JBHSFS010000013.1"/>
</dbReference>
<sequence>MTRAADRLGAGTSFGQARPVSARRAAIAAATEAPTTGAQRALPETLAVSLISENPDNPRERVGDVSDLASTIREVGLVQAITVATVEAYLKSHPERAGDLDPGARYVVVDGHRRLAAIREVGLEQVKYVINDDYVSSDEALLEAAFVANYQREGLSDLEEAAALEKLVKYYGSQGKAAKRLGVTQPFISQRLSLLELDPALQADLEAGVRKVEHVRGLSRLSPQEQREKADARAAEAQRKAEEKQQKRRAKISAEAEASDPDDAGAHNAVMGEEVHDGTAEVPAQNVAVVEKEPASVSHPSPLPAARSAVTPPKEAQPLVVPDAPESPWDDPSAVLRMLRKRMRPTDLRQLAEALLEVV</sequence>
<keyword evidence="2" id="KW-0159">Chromosome partition</keyword>
<accession>A0ABV9BQL9</accession>
<dbReference type="PANTHER" id="PTHR33375">
    <property type="entry name" value="CHROMOSOME-PARTITIONING PROTEIN PARB-RELATED"/>
    <property type="match status" value="1"/>
</dbReference>
<evidence type="ECO:0000313" key="5">
    <source>
        <dbReference type="EMBL" id="MFC4516411.1"/>
    </source>
</evidence>
<dbReference type="Proteomes" id="UP001595990">
    <property type="component" value="Unassembled WGS sequence"/>
</dbReference>
<comment type="caution">
    <text evidence="5">The sequence shown here is derived from an EMBL/GenBank/DDBJ whole genome shotgun (WGS) entry which is preliminary data.</text>
</comment>
<feature type="region of interest" description="Disordered" evidence="3">
    <location>
        <begin position="291"/>
        <end position="331"/>
    </location>
</feature>
<dbReference type="InterPro" id="IPR004437">
    <property type="entry name" value="ParB/RepB/Spo0J"/>
</dbReference>
<dbReference type="SUPFAM" id="SSF109709">
    <property type="entry name" value="KorB DNA-binding domain-like"/>
    <property type="match status" value="1"/>
</dbReference>
<keyword evidence="6" id="KW-1185">Reference proteome</keyword>
<dbReference type="SMART" id="SM00470">
    <property type="entry name" value="ParB"/>
    <property type="match status" value="1"/>
</dbReference>
<dbReference type="InterPro" id="IPR000847">
    <property type="entry name" value="LysR_HTH_N"/>
</dbReference>
<gene>
    <name evidence="5" type="ORF">ACFPEN_26205</name>
</gene>
<feature type="region of interest" description="Disordered" evidence="3">
    <location>
        <begin position="1"/>
        <end position="20"/>
    </location>
</feature>
<evidence type="ECO:0000256" key="2">
    <source>
        <dbReference type="ARBA" id="ARBA00022829"/>
    </source>
</evidence>
<dbReference type="PANTHER" id="PTHR33375:SF1">
    <property type="entry name" value="CHROMOSOME-PARTITIONING PROTEIN PARB-RELATED"/>
    <property type="match status" value="1"/>
</dbReference>
<dbReference type="InterPro" id="IPR036086">
    <property type="entry name" value="ParB/Sulfiredoxin_sf"/>
</dbReference>
<name>A0ABV9BQL9_9ACTN</name>
<evidence type="ECO:0000313" key="6">
    <source>
        <dbReference type="Proteomes" id="UP001595990"/>
    </source>
</evidence>
<dbReference type="InterPro" id="IPR003115">
    <property type="entry name" value="ParB_N"/>
</dbReference>
<dbReference type="InterPro" id="IPR041468">
    <property type="entry name" value="HTH_ParB/Spo0J"/>
</dbReference>
<dbReference type="SUPFAM" id="SSF110849">
    <property type="entry name" value="ParB/Sulfiredoxin"/>
    <property type="match status" value="1"/>
</dbReference>
<dbReference type="EMBL" id="JBHSFS010000013">
    <property type="protein sequence ID" value="MFC4516411.1"/>
    <property type="molecule type" value="Genomic_DNA"/>
</dbReference>
<feature type="region of interest" description="Disordered" evidence="3">
    <location>
        <begin position="220"/>
        <end position="267"/>
    </location>
</feature>
<dbReference type="InterPro" id="IPR050336">
    <property type="entry name" value="Chromosome_partition/occlusion"/>
</dbReference>
<dbReference type="Gene3D" id="3.90.1530.30">
    <property type="match status" value="1"/>
</dbReference>
<dbReference type="NCBIfam" id="TIGR00180">
    <property type="entry name" value="parB_part"/>
    <property type="match status" value="1"/>
</dbReference>
<dbReference type="Pfam" id="PF02195">
    <property type="entry name" value="ParB_N"/>
    <property type="match status" value="1"/>
</dbReference>
<dbReference type="PROSITE" id="PS50931">
    <property type="entry name" value="HTH_LYSR"/>
    <property type="match status" value="1"/>
</dbReference>
<comment type="similarity">
    <text evidence="1">Belongs to the ParB family.</text>
</comment>
<dbReference type="Pfam" id="PF17762">
    <property type="entry name" value="HTH_ParB"/>
    <property type="match status" value="1"/>
</dbReference>
<proteinExistence type="inferred from homology"/>
<organism evidence="5 6">
    <name type="scientific">Streptomyces ehimensis</name>
    <dbReference type="NCBI Taxonomy" id="68195"/>
    <lineage>
        <taxon>Bacteria</taxon>
        <taxon>Bacillati</taxon>
        <taxon>Actinomycetota</taxon>
        <taxon>Actinomycetes</taxon>
        <taxon>Kitasatosporales</taxon>
        <taxon>Streptomycetaceae</taxon>
        <taxon>Streptomyces</taxon>
    </lineage>
</organism>